<dbReference type="PANTHER" id="PTHR30309">
    <property type="entry name" value="INNER MEMBRANE PROTEIN YGIH"/>
    <property type="match status" value="1"/>
</dbReference>
<dbReference type="GO" id="GO:0043772">
    <property type="term" value="F:acyl-phosphate glycerol-3-phosphate acyltransferase activity"/>
    <property type="evidence" value="ECO:0007669"/>
    <property type="project" value="UniProtKB-UniRule"/>
</dbReference>
<feature type="transmembrane region" description="Helical" evidence="10">
    <location>
        <begin position="164"/>
        <end position="180"/>
    </location>
</feature>
<gene>
    <name evidence="10" type="primary">plsY</name>
    <name evidence="11" type="ORF">HMPREF9460_03920</name>
</gene>
<evidence type="ECO:0000256" key="7">
    <source>
        <dbReference type="ARBA" id="ARBA00023136"/>
    </source>
</evidence>
<name>A0A096B0K0_FLAPL</name>
<comment type="pathway">
    <text evidence="10">Lipid metabolism; phospholipid metabolism.</text>
</comment>
<dbReference type="HOGENOM" id="CLU_081254_5_0_9"/>
<evidence type="ECO:0000256" key="6">
    <source>
        <dbReference type="ARBA" id="ARBA00023098"/>
    </source>
</evidence>
<protein>
    <recommendedName>
        <fullName evidence="10">Glycerol-3-phosphate acyltransferase</fullName>
    </recommendedName>
    <alternativeName>
        <fullName evidence="10">Acyl-PO4 G3P acyltransferase</fullName>
    </alternativeName>
    <alternativeName>
        <fullName evidence="10">Acyl-phosphate--glycerol-3-phosphate acyltransferase</fullName>
    </alternativeName>
    <alternativeName>
        <fullName evidence="10">G3P acyltransferase</fullName>
        <shortName evidence="10">GPAT</shortName>
        <ecNumber evidence="10">2.3.1.275</ecNumber>
    </alternativeName>
    <alternativeName>
        <fullName evidence="10">Lysophosphatidic acid synthase</fullName>
        <shortName evidence="10">LPA synthase</shortName>
    </alternativeName>
</protein>
<keyword evidence="6 10" id="KW-0443">Lipid metabolism</keyword>
<feature type="transmembrane region" description="Helical" evidence="10">
    <location>
        <begin position="109"/>
        <end position="133"/>
    </location>
</feature>
<keyword evidence="3 10" id="KW-0808">Transferase</keyword>
<dbReference type="eggNOG" id="COG0344">
    <property type="taxonomic scope" value="Bacteria"/>
</dbReference>
<dbReference type="Pfam" id="PF02660">
    <property type="entry name" value="G3P_acyltransf"/>
    <property type="match status" value="1"/>
</dbReference>
<feature type="transmembrane region" description="Helical" evidence="10">
    <location>
        <begin position="74"/>
        <end position="97"/>
    </location>
</feature>
<comment type="subcellular location">
    <subcellularLocation>
        <location evidence="10">Cell membrane</location>
        <topology evidence="10">Multi-pass membrane protein</topology>
    </subcellularLocation>
</comment>
<dbReference type="PANTHER" id="PTHR30309:SF0">
    <property type="entry name" value="GLYCEROL-3-PHOSPHATE ACYLTRANSFERASE-RELATED"/>
    <property type="match status" value="1"/>
</dbReference>
<proteinExistence type="inferred from homology"/>
<comment type="caution">
    <text evidence="11">The sequence shown here is derived from an EMBL/GenBank/DDBJ whole genome shotgun (WGS) entry which is preliminary data.</text>
</comment>
<evidence type="ECO:0000256" key="1">
    <source>
        <dbReference type="ARBA" id="ARBA00022475"/>
    </source>
</evidence>
<dbReference type="GO" id="GO:0005886">
    <property type="term" value="C:plasma membrane"/>
    <property type="evidence" value="ECO:0007669"/>
    <property type="project" value="UniProtKB-SubCell"/>
</dbReference>
<evidence type="ECO:0000313" key="12">
    <source>
        <dbReference type="Proteomes" id="UP000029585"/>
    </source>
</evidence>
<dbReference type="HAMAP" id="MF_01043">
    <property type="entry name" value="PlsY"/>
    <property type="match status" value="1"/>
</dbReference>
<dbReference type="AlphaFoldDB" id="A0A096B0K0"/>
<comment type="similarity">
    <text evidence="10">Belongs to the PlsY family.</text>
</comment>
<keyword evidence="7 10" id="KW-0472">Membrane</keyword>
<feature type="transmembrane region" description="Helical" evidence="10">
    <location>
        <begin position="139"/>
        <end position="157"/>
    </location>
</feature>
<evidence type="ECO:0000313" key="11">
    <source>
        <dbReference type="EMBL" id="KGF52803.1"/>
    </source>
</evidence>
<dbReference type="RefSeq" id="WP_044943408.1">
    <property type="nucleotide sequence ID" value="NZ_KN174168.1"/>
</dbReference>
<accession>A0A096B0K0</accession>
<comment type="function">
    <text evidence="10">Catalyzes the transfer of an acyl group from acyl-phosphate (acyl-PO(4)) to glycerol-3-phosphate (G3P) to form lysophosphatidic acid (LPA). This enzyme utilizes acyl-phosphate as fatty acyl donor, but not acyl-CoA or acyl-ACP.</text>
</comment>
<organism evidence="11 12">
    <name type="scientific">Flavonifractor plautii 1_3_50AFAA</name>
    <dbReference type="NCBI Taxonomy" id="742738"/>
    <lineage>
        <taxon>Bacteria</taxon>
        <taxon>Bacillati</taxon>
        <taxon>Bacillota</taxon>
        <taxon>Clostridia</taxon>
        <taxon>Eubacteriales</taxon>
        <taxon>Oscillospiraceae</taxon>
        <taxon>Flavonifractor</taxon>
    </lineage>
</organism>
<keyword evidence="12" id="KW-1185">Reference proteome</keyword>
<evidence type="ECO:0000256" key="10">
    <source>
        <dbReference type="HAMAP-Rule" id="MF_01043"/>
    </source>
</evidence>
<dbReference type="InterPro" id="IPR003811">
    <property type="entry name" value="G3P_acylTferase_PlsY"/>
</dbReference>
<sequence length="198" mass="20508">MLQRLLCLLVGYLCGGFLTAELVARARTGKSAAALGTGNPGMANLAHELGKGWGAVVLAGDIAKTALAFGLCRALFPALGGLSGLWAGLGAVLGHNFPLWRGFRGGKGVAVTCAALILFSPLWGTAACLSGLAVTLLSGWLPLGAVVIPALFVPPAFLCRGREAGLLALILALIMLSRHIRGLGRILRGEEERKFRGR</sequence>
<evidence type="ECO:0000256" key="8">
    <source>
        <dbReference type="ARBA" id="ARBA00023209"/>
    </source>
</evidence>
<keyword evidence="8 10" id="KW-0594">Phospholipid biosynthesis</keyword>
<keyword evidence="9 10" id="KW-1208">Phospholipid metabolism</keyword>
<evidence type="ECO:0000256" key="2">
    <source>
        <dbReference type="ARBA" id="ARBA00022516"/>
    </source>
</evidence>
<evidence type="ECO:0000256" key="9">
    <source>
        <dbReference type="ARBA" id="ARBA00023264"/>
    </source>
</evidence>
<keyword evidence="4 10" id="KW-0812">Transmembrane</keyword>
<keyword evidence="2 10" id="KW-0444">Lipid biosynthesis</keyword>
<keyword evidence="5 10" id="KW-1133">Transmembrane helix</keyword>
<dbReference type="UniPathway" id="UPA00085"/>
<dbReference type="Proteomes" id="UP000029585">
    <property type="component" value="Unassembled WGS sequence"/>
</dbReference>
<evidence type="ECO:0000256" key="5">
    <source>
        <dbReference type="ARBA" id="ARBA00022989"/>
    </source>
</evidence>
<reference evidence="11 12" key="1">
    <citation type="submission" date="2011-08" db="EMBL/GenBank/DDBJ databases">
        <title>The Genome Sequence of Clostridium orbiscindens 1_3_50AFAA.</title>
        <authorList>
            <consortium name="The Broad Institute Genome Sequencing Platform"/>
            <person name="Earl A."/>
            <person name="Ward D."/>
            <person name="Feldgarden M."/>
            <person name="Gevers D."/>
            <person name="Daigneault M."/>
            <person name="Strauss J."/>
            <person name="Allen-Vercoe E."/>
            <person name="Young S.K."/>
            <person name="Zeng Q."/>
            <person name="Gargeya S."/>
            <person name="Fitzgerald M."/>
            <person name="Haas B."/>
            <person name="Abouelleil A."/>
            <person name="Alvarado L."/>
            <person name="Arachchi H.M."/>
            <person name="Berlin A."/>
            <person name="Brown A."/>
            <person name="Chapman S.B."/>
            <person name="Chen Z."/>
            <person name="Dunbar C."/>
            <person name="Freedman E."/>
            <person name="Gearin G."/>
            <person name="Gellesch M."/>
            <person name="Goldberg J."/>
            <person name="Griggs A."/>
            <person name="Gujja S."/>
            <person name="Heiman D."/>
            <person name="Howarth C."/>
            <person name="Larson L."/>
            <person name="Lui A."/>
            <person name="MacDonald P.J.P."/>
            <person name="Montmayeur A."/>
            <person name="Murphy C."/>
            <person name="Neiman D."/>
            <person name="Pearson M."/>
            <person name="Priest M."/>
            <person name="Roberts A."/>
            <person name="Saif S."/>
            <person name="Shea T."/>
            <person name="Shenoy N."/>
            <person name="Sisk P."/>
            <person name="Stolte C."/>
            <person name="Sykes S."/>
            <person name="Wortman J."/>
            <person name="Nusbaum C."/>
            <person name="Birren B."/>
        </authorList>
    </citation>
    <scope>NUCLEOTIDE SEQUENCE [LARGE SCALE GENOMIC DNA]</scope>
    <source>
        <strain evidence="11 12">1_3_50AFAA</strain>
    </source>
</reference>
<keyword evidence="1 10" id="KW-1003">Cell membrane</keyword>
<dbReference type="EMBL" id="ADLO01000120">
    <property type="protein sequence ID" value="KGF52803.1"/>
    <property type="molecule type" value="Genomic_DNA"/>
</dbReference>
<evidence type="ECO:0000256" key="3">
    <source>
        <dbReference type="ARBA" id="ARBA00022679"/>
    </source>
</evidence>
<comment type="subunit">
    <text evidence="10">Probably interacts with PlsX.</text>
</comment>
<dbReference type="EC" id="2.3.1.275" evidence="10"/>
<dbReference type="SMART" id="SM01207">
    <property type="entry name" value="G3P_acyltransf"/>
    <property type="match status" value="1"/>
</dbReference>
<evidence type="ECO:0000256" key="4">
    <source>
        <dbReference type="ARBA" id="ARBA00022692"/>
    </source>
</evidence>
<comment type="catalytic activity">
    <reaction evidence="10">
        <text>an acyl phosphate + sn-glycerol 3-phosphate = a 1-acyl-sn-glycero-3-phosphate + phosphate</text>
        <dbReference type="Rhea" id="RHEA:34075"/>
        <dbReference type="ChEBI" id="CHEBI:43474"/>
        <dbReference type="ChEBI" id="CHEBI:57597"/>
        <dbReference type="ChEBI" id="CHEBI:57970"/>
        <dbReference type="ChEBI" id="CHEBI:59918"/>
        <dbReference type="EC" id="2.3.1.275"/>
    </reaction>
</comment>
<dbReference type="PATRIC" id="fig|742738.3.peg.4035"/>
<dbReference type="GO" id="GO:0008654">
    <property type="term" value="P:phospholipid biosynthetic process"/>
    <property type="evidence" value="ECO:0007669"/>
    <property type="project" value="UniProtKB-UniRule"/>
</dbReference>